<gene>
    <name evidence="2" type="ORF">CDAR_43051</name>
</gene>
<protein>
    <submittedName>
        <fullName evidence="2">Uncharacterized protein</fullName>
    </submittedName>
</protein>
<name>A0AAV4WKD0_9ARAC</name>
<evidence type="ECO:0000256" key="1">
    <source>
        <dbReference type="SAM" id="MobiDB-lite"/>
    </source>
</evidence>
<evidence type="ECO:0000313" key="2">
    <source>
        <dbReference type="EMBL" id="GIY81855.1"/>
    </source>
</evidence>
<dbReference type="Proteomes" id="UP001054837">
    <property type="component" value="Unassembled WGS sequence"/>
</dbReference>
<evidence type="ECO:0000313" key="3">
    <source>
        <dbReference type="Proteomes" id="UP001054837"/>
    </source>
</evidence>
<keyword evidence="3" id="KW-1185">Reference proteome</keyword>
<sequence length="115" mass="12945">MLRRAGGRSVPHEYSHPPTDKEAINAQREKEATAAVAASWFLYPQRRKGGVQKPFPTHPLETVQRKALVFTNPCDMVIRRLISFFQVSLVNDLPSVLLEEETSSTPTLLLTPLFT</sequence>
<reference evidence="2 3" key="1">
    <citation type="submission" date="2021-06" db="EMBL/GenBank/DDBJ databases">
        <title>Caerostris darwini draft genome.</title>
        <authorList>
            <person name="Kono N."/>
            <person name="Arakawa K."/>
        </authorList>
    </citation>
    <scope>NUCLEOTIDE SEQUENCE [LARGE SCALE GENOMIC DNA]</scope>
</reference>
<feature type="region of interest" description="Disordered" evidence="1">
    <location>
        <begin position="1"/>
        <end position="27"/>
    </location>
</feature>
<feature type="compositionally biased region" description="Basic and acidic residues" evidence="1">
    <location>
        <begin position="10"/>
        <end position="27"/>
    </location>
</feature>
<comment type="caution">
    <text evidence="2">The sequence shown here is derived from an EMBL/GenBank/DDBJ whole genome shotgun (WGS) entry which is preliminary data.</text>
</comment>
<organism evidence="2 3">
    <name type="scientific">Caerostris darwini</name>
    <dbReference type="NCBI Taxonomy" id="1538125"/>
    <lineage>
        <taxon>Eukaryota</taxon>
        <taxon>Metazoa</taxon>
        <taxon>Ecdysozoa</taxon>
        <taxon>Arthropoda</taxon>
        <taxon>Chelicerata</taxon>
        <taxon>Arachnida</taxon>
        <taxon>Araneae</taxon>
        <taxon>Araneomorphae</taxon>
        <taxon>Entelegynae</taxon>
        <taxon>Araneoidea</taxon>
        <taxon>Araneidae</taxon>
        <taxon>Caerostris</taxon>
    </lineage>
</organism>
<dbReference type="AlphaFoldDB" id="A0AAV4WKD0"/>
<proteinExistence type="predicted"/>
<dbReference type="EMBL" id="BPLQ01014670">
    <property type="protein sequence ID" value="GIY81855.1"/>
    <property type="molecule type" value="Genomic_DNA"/>
</dbReference>
<accession>A0AAV4WKD0</accession>